<dbReference type="EMBL" id="BARU01043316">
    <property type="protein sequence ID" value="GAH80037.1"/>
    <property type="molecule type" value="Genomic_DNA"/>
</dbReference>
<comment type="caution">
    <text evidence="1">The sequence shown here is derived from an EMBL/GenBank/DDBJ whole genome shotgun (WGS) entry which is preliminary data.</text>
</comment>
<dbReference type="AlphaFoldDB" id="X1IED0"/>
<gene>
    <name evidence="1" type="ORF">S03H2_66356</name>
</gene>
<name>X1IED0_9ZZZZ</name>
<feature type="non-terminal residue" evidence="1">
    <location>
        <position position="55"/>
    </location>
</feature>
<reference evidence="1" key="1">
    <citation type="journal article" date="2014" name="Front. Microbiol.">
        <title>High frequency of phylogenetically diverse reductive dehalogenase-homologous genes in deep subseafloor sedimentary metagenomes.</title>
        <authorList>
            <person name="Kawai M."/>
            <person name="Futagami T."/>
            <person name="Toyoda A."/>
            <person name="Takaki Y."/>
            <person name="Nishi S."/>
            <person name="Hori S."/>
            <person name="Arai W."/>
            <person name="Tsubouchi T."/>
            <person name="Morono Y."/>
            <person name="Uchiyama I."/>
            <person name="Ito T."/>
            <person name="Fujiyama A."/>
            <person name="Inagaki F."/>
            <person name="Takami H."/>
        </authorList>
    </citation>
    <scope>NUCLEOTIDE SEQUENCE</scope>
    <source>
        <strain evidence="1">Expedition CK06-06</strain>
    </source>
</reference>
<organism evidence="1">
    <name type="scientific">marine sediment metagenome</name>
    <dbReference type="NCBI Taxonomy" id="412755"/>
    <lineage>
        <taxon>unclassified sequences</taxon>
        <taxon>metagenomes</taxon>
        <taxon>ecological metagenomes</taxon>
    </lineage>
</organism>
<protein>
    <submittedName>
        <fullName evidence="1">Uncharacterized protein</fullName>
    </submittedName>
</protein>
<evidence type="ECO:0000313" key="1">
    <source>
        <dbReference type="EMBL" id="GAH80037.1"/>
    </source>
</evidence>
<proteinExistence type="predicted"/>
<sequence>MNPVNLEVKYDSSPSQSASDFMNLDSSYSISLIPQKGFQEKELITSGINKDQETT</sequence>
<accession>X1IED0</accession>